<comment type="caution">
    <text evidence="7">The sequence shown here is derived from an EMBL/GenBank/DDBJ whole genome shotgun (WGS) entry which is preliminary data.</text>
</comment>
<dbReference type="Pfam" id="PF04085">
    <property type="entry name" value="MreC"/>
    <property type="match status" value="1"/>
</dbReference>
<name>A0A9D2ZVA1_9BACT</name>
<feature type="transmembrane region" description="Helical" evidence="5">
    <location>
        <begin position="12"/>
        <end position="29"/>
    </location>
</feature>
<sequence>MRNLIDFIVKYNHWLLFVLLEVLSLWLLFRFNNYQGSVFFTSANRVVGSVYEWTSSVRSYVGLRSANEKLLDRNLSLVLENERLRAALDSIGTMAQPFPADTAVEVIAARVVNNSVNRLDNYITIDKGSNDGIREDMGVVGPEGAVGIVCMTSARHALVISVLNSRSNISCKLARSEYFGNLCWDGGDPQLAQLIDVPRHAEVNAGDTVVTSGYSSVFPEGIMVGTVARHGFSEDGLTCVIDVKLSTDIARLGMVRVIGNSLSADEDSLTAGIKSSEP</sequence>
<dbReference type="AlphaFoldDB" id="A0A9D2ZVA1"/>
<evidence type="ECO:0000259" key="6">
    <source>
        <dbReference type="Pfam" id="PF04085"/>
    </source>
</evidence>
<dbReference type="GO" id="GO:0008360">
    <property type="term" value="P:regulation of cell shape"/>
    <property type="evidence" value="ECO:0007669"/>
    <property type="project" value="UniProtKB-KW"/>
</dbReference>
<comment type="similarity">
    <text evidence="1">Belongs to the MreC family.</text>
</comment>
<feature type="domain" description="Rod shape-determining protein MreC beta-barrel core" evidence="6">
    <location>
        <begin position="111"/>
        <end position="258"/>
    </location>
</feature>
<reference evidence="7" key="2">
    <citation type="submission" date="2021-04" db="EMBL/GenBank/DDBJ databases">
        <authorList>
            <person name="Gilroy R."/>
        </authorList>
    </citation>
    <scope>NUCLEOTIDE SEQUENCE</scope>
    <source>
        <strain evidence="7">MalCec1-1739</strain>
    </source>
</reference>
<evidence type="ECO:0000256" key="1">
    <source>
        <dbReference type="ARBA" id="ARBA00009369"/>
    </source>
</evidence>
<proteinExistence type="inferred from homology"/>
<dbReference type="InterPro" id="IPR007221">
    <property type="entry name" value="MreC"/>
</dbReference>
<dbReference type="PANTHER" id="PTHR34138">
    <property type="entry name" value="CELL SHAPE-DETERMINING PROTEIN MREC"/>
    <property type="match status" value="1"/>
</dbReference>
<protein>
    <recommendedName>
        <fullName evidence="2">Cell shape-determining protein MreC</fullName>
    </recommendedName>
    <alternativeName>
        <fullName evidence="4">Cell shape protein MreC</fullName>
    </alternativeName>
</protein>
<dbReference type="Proteomes" id="UP000787625">
    <property type="component" value="Unassembled WGS sequence"/>
</dbReference>
<dbReference type="Gene3D" id="2.40.10.350">
    <property type="entry name" value="Rod shape-determining protein MreC, domain 2"/>
    <property type="match status" value="1"/>
</dbReference>
<keyword evidence="5" id="KW-0472">Membrane</keyword>
<keyword evidence="5" id="KW-0812">Transmembrane</keyword>
<dbReference type="InterPro" id="IPR055342">
    <property type="entry name" value="MreC_beta-barrel_core"/>
</dbReference>
<dbReference type="Gene3D" id="2.40.10.340">
    <property type="entry name" value="Rod shape-determining protein MreC, domain 1"/>
    <property type="match status" value="1"/>
</dbReference>
<organism evidence="7 8">
    <name type="scientific">Candidatus Avibacteroides avistercoris</name>
    <dbReference type="NCBI Taxonomy" id="2840690"/>
    <lineage>
        <taxon>Bacteria</taxon>
        <taxon>Pseudomonadati</taxon>
        <taxon>Bacteroidota</taxon>
        <taxon>Bacteroidia</taxon>
        <taxon>Bacteroidales</taxon>
        <taxon>Bacteroidaceae</taxon>
        <taxon>Bacteroidaceae incertae sedis</taxon>
        <taxon>Candidatus Avibacteroides</taxon>
    </lineage>
</organism>
<evidence type="ECO:0000256" key="2">
    <source>
        <dbReference type="ARBA" id="ARBA00013855"/>
    </source>
</evidence>
<reference evidence="7" key="1">
    <citation type="journal article" date="2021" name="PeerJ">
        <title>Extensive microbial diversity within the chicken gut microbiome revealed by metagenomics and culture.</title>
        <authorList>
            <person name="Gilroy R."/>
            <person name="Ravi A."/>
            <person name="Getino M."/>
            <person name="Pursley I."/>
            <person name="Horton D.L."/>
            <person name="Alikhan N.F."/>
            <person name="Baker D."/>
            <person name="Gharbi K."/>
            <person name="Hall N."/>
            <person name="Watson M."/>
            <person name="Adriaenssens E.M."/>
            <person name="Foster-Nyarko E."/>
            <person name="Jarju S."/>
            <person name="Secka A."/>
            <person name="Antonio M."/>
            <person name="Oren A."/>
            <person name="Chaudhuri R.R."/>
            <person name="La Ragione R."/>
            <person name="Hildebrand F."/>
            <person name="Pallen M.J."/>
        </authorList>
    </citation>
    <scope>NUCLEOTIDE SEQUENCE</scope>
    <source>
        <strain evidence="7">MalCec1-1739</strain>
    </source>
</reference>
<keyword evidence="5" id="KW-1133">Transmembrane helix</keyword>
<evidence type="ECO:0000313" key="8">
    <source>
        <dbReference type="Proteomes" id="UP000787625"/>
    </source>
</evidence>
<gene>
    <name evidence="7" type="primary">mreC</name>
    <name evidence="7" type="ORF">IAA93_06530</name>
</gene>
<dbReference type="InterPro" id="IPR042175">
    <property type="entry name" value="Cell/Rod_MreC_2"/>
</dbReference>
<accession>A0A9D2ZVA1</accession>
<dbReference type="GO" id="GO:0005886">
    <property type="term" value="C:plasma membrane"/>
    <property type="evidence" value="ECO:0007669"/>
    <property type="project" value="TreeGrafter"/>
</dbReference>
<dbReference type="NCBIfam" id="NF010532">
    <property type="entry name" value="PRK13922.9-3"/>
    <property type="match status" value="1"/>
</dbReference>
<evidence type="ECO:0000256" key="4">
    <source>
        <dbReference type="ARBA" id="ARBA00032089"/>
    </source>
</evidence>
<dbReference type="EMBL" id="DWUP01000150">
    <property type="protein sequence ID" value="HJD53361.1"/>
    <property type="molecule type" value="Genomic_DNA"/>
</dbReference>
<evidence type="ECO:0000256" key="3">
    <source>
        <dbReference type="ARBA" id="ARBA00022960"/>
    </source>
</evidence>
<keyword evidence="3" id="KW-0133">Cell shape</keyword>
<evidence type="ECO:0000256" key="5">
    <source>
        <dbReference type="SAM" id="Phobius"/>
    </source>
</evidence>
<dbReference type="PANTHER" id="PTHR34138:SF1">
    <property type="entry name" value="CELL SHAPE-DETERMINING PROTEIN MREC"/>
    <property type="match status" value="1"/>
</dbReference>
<evidence type="ECO:0000313" key="7">
    <source>
        <dbReference type="EMBL" id="HJD53361.1"/>
    </source>
</evidence>
<dbReference type="InterPro" id="IPR042177">
    <property type="entry name" value="Cell/Rod_1"/>
</dbReference>